<organism evidence="2 3">
    <name type="scientific">Seminavis robusta</name>
    <dbReference type="NCBI Taxonomy" id="568900"/>
    <lineage>
        <taxon>Eukaryota</taxon>
        <taxon>Sar</taxon>
        <taxon>Stramenopiles</taxon>
        <taxon>Ochrophyta</taxon>
        <taxon>Bacillariophyta</taxon>
        <taxon>Bacillariophyceae</taxon>
        <taxon>Bacillariophycidae</taxon>
        <taxon>Naviculales</taxon>
        <taxon>Naviculaceae</taxon>
        <taxon>Seminavis</taxon>
    </lineage>
</organism>
<dbReference type="AlphaFoldDB" id="A0A9N8HLB8"/>
<proteinExistence type="predicted"/>
<evidence type="ECO:0000313" key="3">
    <source>
        <dbReference type="Proteomes" id="UP001153069"/>
    </source>
</evidence>
<name>A0A9N8HLB8_9STRA</name>
<comment type="caution">
    <text evidence="2">The sequence shown here is derived from an EMBL/GenBank/DDBJ whole genome shotgun (WGS) entry which is preliminary data.</text>
</comment>
<feature type="compositionally biased region" description="Basic and acidic residues" evidence="1">
    <location>
        <begin position="1"/>
        <end position="26"/>
    </location>
</feature>
<keyword evidence="3" id="KW-1185">Reference proteome</keyword>
<feature type="region of interest" description="Disordered" evidence="1">
    <location>
        <begin position="1"/>
        <end position="56"/>
    </location>
</feature>
<reference evidence="2" key="1">
    <citation type="submission" date="2020-06" db="EMBL/GenBank/DDBJ databases">
        <authorList>
            <consortium name="Plant Systems Biology data submission"/>
        </authorList>
    </citation>
    <scope>NUCLEOTIDE SEQUENCE</scope>
    <source>
        <strain evidence="2">D6</strain>
    </source>
</reference>
<dbReference type="EMBL" id="CAICTM010000670">
    <property type="protein sequence ID" value="CAB9514738.1"/>
    <property type="molecule type" value="Genomic_DNA"/>
</dbReference>
<accession>A0A9N8HLB8</accession>
<evidence type="ECO:0000256" key="1">
    <source>
        <dbReference type="SAM" id="MobiDB-lite"/>
    </source>
</evidence>
<evidence type="ECO:0000313" key="2">
    <source>
        <dbReference type="EMBL" id="CAB9514738.1"/>
    </source>
</evidence>
<protein>
    <submittedName>
        <fullName evidence="2">Uncharacterized protein</fullName>
    </submittedName>
</protein>
<dbReference type="Proteomes" id="UP001153069">
    <property type="component" value="Unassembled WGS sequence"/>
</dbReference>
<gene>
    <name evidence="2" type="ORF">SEMRO_671_G184900.1</name>
</gene>
<sequence length="199" mass="22908">MNKRSSHDVRQQQDRQRQTSNHRDDCESASGTKTMDGMDQPNLAHQKASNPDTNCFDEVQFPEDRYMNVASGIQPLPTPDPPSLHRARRVREEEPGAYAVAGIRPIFHRPTTNDRPSTVGAPNTDMPGLEMIPVTPHVANLMVLSMLNQLRKRKMGRFQQQNQYQQGQESYGRKKCVFPSPWRQLWSCLHLLVFFWCFS</sequence>